<dbReference type="Proteomes" id="UP000069241">
    <property type="component" value="Chromosome"/>
</dbReference>
<reference evidence="2" key="1">
    <citation type="submission" date="2016-02" db="EMBL/GenBank/DDBJ databases">
        <authorList>
            <person name="Holder M.E."/>
            <person name="Ajami N.J."/>
            <person name="Petrosino J.F."/>
        </authorList>
    </citation>
    <scope>NUCLEOTIDE SEQUENCE [LARGE SCALE GENOMIC DNA]</scope>
    <source>
        <strain evidence="2">CCUG 45958</strain>
    </source>
</reference>
<keyword evidence="2" id="KW-1185">Reference proteome</keyword>
<dbReference type="KEGG" id="dfi:AXF13_04755"/>
<organism evidence="1 2">
    <name type="scientific">Desulfovibrio fairfieldensis</name>
    <dbReference type="NCBI Taxonomy" id="44742"/>
    <lineage>
        <taxon>Bacteria</taxon>
        <taxon>Pseudomonadati</taxon>
        <taxon>Thermodesulfobacteriota</taxon>
        <taxon>Desulfovibrionia</taxon>
        <taxon>Desulfovibrionales</taxon>
        <taxon>Desulfovibrionaceae</taxon>
        <taxon>Desulfovibrio</taxon>
    </lineage>
</organism>
<dbReference type="AlphaFoldDB" id="A0A109W3Y0"/>
<name>A0A109W3Y0_9BACT</name>
<dbReference type="STRING" id="44742.AXF13_04755"/>
<dbReference type="EMBL" id="CP014229">
    <property type="protein sequence ID" value="AMD89476.1"/>
    <property type="molecule type" value="Genomic_DNA"/>
</dbReference>
<evidence type="ECO:0000313" key="1">
    <source>
        <dbReference type="EMBL" id="AMD89476.1"/>
    </source>
</evidence>
<sequence>MLAKWEREIMDDARAYYPGGQAAPALDSPPDGEALDAYAATLLRMLGTSYPDFVYLGQGQRGALSFMAFSFESLKGPSPARLYDEQITRLEKAVGPDALRNHAFRMYFEEIVLLVKPSALRFWTRTQAVHDVDHIIADILKTDEEEQPPHAEA</sequence>
<evidence type="ECO:0000313" key="2">
    <source>
        <dbReference type="Proteomes" id="UP000069241"/>
    </source>
</evidence>
<accession>A0A109W3Y0</accession>
<proteinExistence type="predicted"/>
<gene>
    <name evidence="1" type="ORF">AXF13_04755</name>
</gene>
<protein>
    <submittedName>
        <fullName evidence="1">Uncharacterized protein</fullName>
    </submittedName>
</protein>